<dbReference type="HOGENOM" id="CLU_083361_1_0_1"/>
<gene>
    <name evidence="4" type="ORF">BGT96224_3671</name>
    <name evidence="5" type="ORF">BGT96224V2_LOCUS2561</name>
</gene>
<evidence type="ECO:0000256" key="2">
    <source>
        <dbReference type="ARBA" id="ARBA00022694"/>
    </source>
</evidence>
<dbReference type="Gene3D" id="3.40.1350.10">
    <property type="match status" value="1"/>
</dbReference>
<dbReference type="Pfam" id="PF09631">
    <property type="entry name" value="Sen15"/>
    <property type="match status" value="1"/>
</dbReference>
<evidence type="ECO:0000259" key="3">
    <source>
        <dbReference type="Pfam" id="PF09631"/>
    </source>
</evidence>
<dbReference type="PANTHER" id="PTHR28518:SF1">
    <property type="entry name" value="TRNA-SPLICING ENDONUCLEASE SUBUNIT SEN15"/>
    <property type="match status" value="1"/>
</dbReference>
<reference evidence="4" key="2">
    <citation type="submission" date="2013-01" db="EMBL/GenBank/DDBJ databases">
        <title>The wheat powdery mildew genome reveals unique evolution of an obligate biotroph.</title>
        <authorList>
            <person name="Oberhaensli S."/>
            <person name="Wicker T."/>
            <person name="Keller B."/>
        </authorList>
    </citation>
    <scope>NUCLEOTIDE SEQUENCE</scope>
    <source>
        <strain evidence="4">96224</strain>
    </source>
</reference>
<dbReference type="SUPFAM" id="SSF53032">
    <property type="entry name" value="tRNA-intron endonuclease catalytic domain-like"/>
    <property type="match status" value="1"/>
</dbReference>
<comment type="similarity">
    <text evidence="1">Belongs to the SEN15 family.</text>
</comment>
<reference evidence="6" key="1">
    <citation type="journal article" date="2013" name="Nat. Genet.">
        <title>The wheat powdery mildew genome shows the unique evolution of an obligate biotroph.</title>
        <authorList>
            <person name="Wicker T."/>
            <person name="Oberhaensli S."/>
            <person name="Parlange F."/>
            <person name="Buchmann J.P."/>
            <person name="Shatalina M."/>
            <person name="Roffler S."/>
            <person name="Ben-David R."/>
            <person name="Dolezel J."/>
            <person name="Simkova H."/>
            <person name="Schulze-Lefert P."/>
            <person name="Spanu P.D."/>
            <person name="Bruggmann R."/>
            <person name="Amselem J."/>
            <person name="Quesneville H."/>
            <person name="Ver Loren van Themaat E."/>
            <person name="Paape T."/>
            <person name="Shimizu K.K."/>
            <person name="Keller B."/>
        </authorList>
    </citation>
    <scope>NUCLEOTIDE SEQUENCE [LARGE SCALE GENOMIC DNA]</scope>
    <source>
        <strain evidence="6">96224</strain>
    </source>
</reference>
<dbReference type="GO" id="GO:0003676">
    <property type="term" value="F:nucleic acid binding"/>
    <property type="evidence" value="ECO:0007669"/>
    <property type="project" value="InterPro"/>
</dbReference>
<evidence type="ECO:0000313" key="5">
    <source>
        <dbReference type="EMBL" id="SUZ09424.1"/>
    </source>
</evidence>
<dbReference type="InterPro" id="IPR036167">
    <property type="entry name" value="tRNA_intron_Endo_cat-like_sf"/>
</dbReference>
<dbReference type="Proteomes" id="UP000053110">
    <property type="component" value="Unassembled WGS sequence"/>
</dbReference>
<dbReference type="FunFam" id="3.40.1350.10:FF:000012">
    <property type="entry name" value="Probable tRNA-splicing endonuclease subunit sen-15"/>
    <property type="match status" value="1"/>
</dbReference>
<evidence type="ECO:0000256" key="1">
    <source>
        <dbReference type="ARBA" id="ARBA00006091"/>
    </source>
</evidence>
<dbReference type="EMBL" id="UIGY01000048">
    <property type="protein sequence ID" value="SUZ09424.1"/>
    <property type="molecule type" value="Genomic_DNA"/>
</dbReference>
<dbReference type="AlphaFoldDB" id="A0A061HKJ5"/>
<dbReference type="GO" id="GO:0000213">
    <property type="term" value="F:tRNA-intron lyase activity"/>
    <property type="evidence" value="ECO:0007669"/>
    <property type="project" value="TreeGrafter"/>
</dbReference>
<dbReference type="InterPro" id="IPR042777">
    <property type="entry name" value="Sen15_fungi"/>
</dbReference>
<proteinExistence type="inferred from homology"/>
<keyword evidence="2" id="KW-0819">tRNA processing</keyword>
<feature type="domain" description="tRNA-splicing endonuclease subunit Sen15" evidence="3">
    <location>
        <begin position="33"/>
        <end position="197"/>
    </location>
</feature>
<dbReference type="GO" id="GO:0000379">
    <property type="term" value="P:tRNA-type intron splice site recognition and cleavage"/>
    <property type="evidence" value="ECO:0007669"/>
    <property type="project" value="InterPro"/>
</dbReference>
<dbReference type="OrthoDB" id="10002170at2759"/>
<organism evidence="5">
    <name type="scientific">Blumeria graminis f. sp. tritici 96224</name>
    <dbReference type="NCBI Taxonomy" id="1268274"/>
    <lineage>
        <taxon>Eukaryota</taxon>
        <taxon>Fungi</taxon>
        <taxon>Dikarya</taxon>
        <taxon>Ascomycota</taxon>
        <taxon>Pezizomycotina</taxon>
        <taxon>Leotiomycetes</taxon>
        <taxon>Erysiphales</taxon>
        <taxon>Erysiphaceae</taxon>
        <taxon>Blumeria</taxon>
    </lineage>
</organism>
<dbReference type="GO" id="GO:0000214">
    <property type="term" value="C:tRNA-intron endonuclease complex"/>
    <property type="evidence" value="ECO:0007669"/>
    <property type="project" value="InterPro"/>
</dbReference>
<dbReference type="InterPro" id="IPR018593">
    <property type="entry name" value="tRNA-endonuc_su_Sen15"/>
</dbReference>
<dbReference type="EMBL" id="KE375021">
    <property type="protein sequence ID" value="EPQ65654.1"/>
    <property type="molecule type" value="Genomic_DNA"/>
</dbReference>
<dbReference type="InterPro" id="IPR011856">
    <property type="entry name" value="tRNA_endonuc-like_dom_sf"/>
</dbReference>
<reference evidence="5" key="3">
    <citation type="submission" date="2018-07" db="EMBL/GenBank/DDBJ databases">
        <authorList>
            <person name="Quirk P.G."/>
            <person name="Krulwich T.A."/>
        </authorList>
    </citation>
    <scope>NUCLEOTIDE SEQUENCE</scope>
    <source>
        <strain evidence="5">96224</strain>
    </source>
</reference>
<protein>
    <submittedName>
        <fullName evidence="5">Bgt-3671</fullName>
    </submittedName>
</protein>
<dbReference type="PANTHER" id="PTHR28518">
    <property type="entry name" value="TRNA-SPLICING ENDONUCLEASE SUBUNIT SEN15"/>
    <property type="match status" value="1"/>
</dbReference>
<sequence length="197" mass="22515">MSTETATIPSLSVSAKDVEISQSQPHLMNLACQVKHNLQFQHTWNKLTIQIQSPLTQQPLIRPLVAGLPPKRIYIHPDEQIELLKYDGASNEVMDGAHEIDKDIVKMSGQPEMEWVLPTHVEENWSLRSLARVFDAISTMPPNTENNALKDGIVERQVGWQWRGEHRQKRLLMATVHDDSTIVYYIVHDGIVKPRQN</sequence>
<name>A0A061HKJ5_BLUGR</name>
<evidence type="ECO:0000313" key="6">
    <source>
        <dbReference type="Proteomes" id="UP000053110"/>
    </source>
</evidence>
<accession>A0A061HKJ5</accession>
<evidence type="ECO:0000313" key="4">
    <source>
        <dbReference type="EMBL" id="EPQ65654.1"/>
    </source>
</evidence>